<name>A0ABS7TWW9_9BACT</name>
<dbReference type="InterPro" id="IPR036097">
    <property type="entry name" value="HisK_dim/P_sf"/>
</dbReference>
<dbReference type="EC" id="2.7.13.3" evidence="3"/>
<feature type="transmembrane region" description="Helical" evidence="9">
    <location>
        <begin position="44"/>
        <end position="63"/>
    </location>
</feature>
<keyword evidence="14" id="KW-1185">Reference proteome</keyword>
<keyword evidence="4 7" id="KW-0597">Phosphoprotein</keyword>
<evidence type="ECO:0000256" key="8">
    <source>
        <dbReference type="SAM" id="Coils"/>
    </source>
</evidence>
<evidence type="ECO:0000256" key="4">
    <source>
        <dbReference type="ARBA" id="ARBA00022553"/>
    </source>
</evidence>
<feature type="transmembrane region" description="Helical" evidence="9">
    <location>
        <begin position="20"/>
        <end position="38"/>
    </location>
</feature>
<proteinExistence type="predicted"/>
<dbReference type="SUPFAM" id="SSF158472">
    <property type="entry name" value="HAMP domain-like"/>
    <property type="match status" value="1"/>
</dbReference>
<dbReference type="SMART" id="SM00304">
    <property type="entry name" value="HAMP"/>
    <property type="match status" value="1"/>
</dbReference>
<dbReference type="InterPro" id="IPR003661">
    <property type="entry name" value="HisK_dim/P_dom"/>
</dbReference>
<organism evidence="13 14">
    <name type="scientific">Nannocystis pusilla</name>
    <dbReference type="NCBI Taxonomy" id="889268"/>
    <lineage>
        <taxon>Bacteria</taxon>
        <taxon>Pseudomonadati</taxon>
        <taxon>Myxococcota</taxon>
        <taxon>Polyangia</taxon>
        <taxon>Nannocystales</taxon>
        <taxon>Nannocystaceae</taxon>
        <taxon>Nannocystis</taxon>
    </lineage>
</organism>
<evidence type="ECO:0000313" key="14">
    <source>
        <dbReference type="Proteomes" id="UP001139031"/>
    </source>
</evidence>
<comment type="catalytic activity">
    <reaction evidence="1">
        <text>ATP + protein L-histidine = ADP + protein N-phospho-L-histidine.</text>
        <dbReference type="EC" id="2.7.13.3"/>
    </reaction>
</comment>
<dbReference type="InterPro" id="IPR001789">
    <property type="entry name" value="Sig_transdc_resp-reg_receiver"/>
</dbReference>
<feature type="modified residue" description="4-aspartylphosphate" evidence="7">
    <location>
        <position position="972"/>
    </location>
</feature>
<dbReference type="Pfam" id="PF02518">
    <property type="entry name" value="HATPase_c"/>
    <property type="match status" value="1"/>
</dbReference>
<keyword evidence="9" id="KW-0812">Transmembrane</keyword>
<feature type="domain" description="HAMP" evidence="12">
    <location>
        <begin position="449"/>
        <end position="501"/>
    </location>
</feature>
<comment type="caution">
    <text evidence="13">The sequence shown here is derived from an EMBL/GenBank/DDBJ whole genome shotgun (WGS) entry which is preliminary data.</text>
</comment>
<dbReference type="RefSeq" id="WP_224194460.1">
    <property type="nucleotide sequence ID" value="NZ_JAIRAU010000035.1"/>
</dbReference>
<dbReference type="SUPFAM" id="SSF52172">
    <property type="entry name" value="CheY-like"/>
    <property type="match status" value="2"/>
</dbReference>
<keyword evidence="5" id="KW-0808">Transferase</keyword>
<sequence>MAAPRARELQRRIVQSAQVLIVACIIAAVGNTGITIFLDHVWQLDGIIVVLLSLVTVYARVVIPRARAGALDSAVRIAIRVMTVAVIVCSLLMAATAMSLALTGFITALALAPGVLSFREVNRTMLVVTLIGIALIAADALEPPFQAVFPLFQTWLYIMTSAGMVGLVLLVVRDFKQFPLTTKLQVSFLFVALGGVGLHVGIDGTGLREEVEARAASQLERVAVAATEVLDGAIAEARALAASDARQGDVVASAADAEGRRRAAAAVAALAEREFRPAVGVALVGEGGEVWASAGRVDATQSALGDRARPGVRVVLHADAFDVEAPVVARDGATAVLRVRYATAGLHDALDKLAAVMGEGVGVVVFGGDGEALLRAGADAATRTVVSARERPDGLMIELHPPGPHGLQIAAAIESATLLAPIATRDRDATLVAMLIAALVTGVAFGVGSVLSRPILGLTAAVTRMRGGDLSARADEGSHDEIGELTRAFNAMVSQLGELIDGLHTRTTELHVEVATRQQREQELQRLNEELSSARDRALEASRAKSTFLANMSHELRTPLNAIIGYTELLQDDAAAAGEREVVRDLAKIHGAAEHLLSVISDILDLSKIEAGKMDTHIEPVAFAELAAEVTAALAPLALKNGSVFVTDVDHGVGMLHTDRTWLRQILYNLLSNAAKFTSCGVIRLQAARSVDGDAGVDELRFVVSDTGIGIPPDKIGALFEPFTQADDSTTRRFGGTGLGLAITRRFCRMLGGDITVESVLGQGSSFTVTLPARRFVPAIYATDAAGADEPTEVEPPPEGASTVLVVDDEAVVQELMARFLAREGYRVVPARSGAEALRLAREISPDVITLDVIMPGMDGWAVLTALKRDPELAEVPVVVMTIVSDRDVGFSLGASDYLLKPIDRDRLLATLARYRKPSLPASVLVVDDEPDVRELLRRLAERAQWSVREAANGREAIDALRSAIPDVVLLDLMMPEVDGFEVIQTMRAEPGWRDIPVIVITACELTAGEAEFLHAGVHRVLRKGSYSQAALLNEVRALLEAAAAKTARADADLA</sequence>
<dbReference type="SMART" id="SM00388">
    <property type="entry name" value="HisKA"/>
    <property type="match status" value="1"/>
</dbReference>
<feature type="transmembrane region" description="Helical" evidence="9">
    <location>
        <begin position="154"/>
        <end position="172"/>
    </location>
</feature>
<dbReference type="PROSITE" id="PS50885">
    <property type="entry name" value="HAMP"/>
    <property type="match status" value="1"/>
</dbReference>
<keyword evidence="9" id="KW-0472">Membrane</keyword>
<feature type="transmembrane region" description="Helical" evidence="9">
    <location>
        <begin position="84"/>
        <end position="112"/>
    </location>
</feature>
<evidence type="ECO:0000256" key="7">
    <source>
        <dbReference type="PROSITE-ProRule" id="PRU00169"/>
    </source>
</evidence>
<evidence type="ECO:0000259" key="11">
    <source>
        <dbReference type="PROSITE" id="PS50110"/>
    </source>
</evidence>
<dbReference type="PROSITE" id="PS50110">
    <property type="entry name" value="RESPONSE_REGULATORY"/>
    <property type="match status" value="2"/>
</dbReference>
<feature type="domain" description="Histidine kinase" evidence="10">
    <location>
        <begin position="551"/>
        <end position="775"/>
    </location>
</feature>
<evidence type="ECO:0000256" key="3">
    <source>
        <dbReference type="ARBA" id="ARBA00012438"/>
    </source>
</evidence>
<dbReference type="PANTHER" id="PTHR43047">
    <property type="entry name" value="TWO-COMPONENT HISTIDINE PROTEIN KINASE"/>
    <property type="match status" value="1"/>
</dbReference>
<feature type="domain" description="Response regulatory" evidence="11">
    <location>
        <begin position="923"/>
        <end position="1039"/>
    </location>
</feature>
<dbReference type="InterPro" id="IPR011006">
    <property type="entry name" value="CheY-like_superfamily"/>
</dbReference>
<dbReference type="CDD" id="cd00082">
    <property type="entry name" value="HisKA"/>
    <property type="match status" value="1"/>
</dbReference>
<dbReference type="Pfam" id="PF00512">
    <property type="entry name" value="HisKA"/>
    <property type="match status" value="1"/>
</dbReference>
<protein>
    <recommendedName>
        <fullName evidence="3">histidine kinase</fullName>
        <ecNumber evidence="3">2.7.13.3</ecNumber>
    </recommendedName>
</protein>
<dbReference type="SMART" id="SM00387">
    <property type="entry name" value="HATPase_c"/>
    <property type="match status" value="1"/>
</dbReference>
<evidence type="ECO:0000259" key="12">
    <source>
        <dbReference type="PROSITE" id="PS50885"/>
    </source>
</evidence>
<dbReference type="Gene3D" id="3.40.50.2300">
    <property type="match status" value="2"/>
</dbReference>
<feature type="transmembrane region" description="Helical" evidence="9">
    <location>
        <begin position="431"/>
        <end position="451"/>
    </location>
</feature>
<dbReference type="PROSITE" id="PS51257">
    <property type="entry name" value="PROKAR_LIPOPROTEIN"/>
    <property type="match status" value="1"/>
</dbReference>
<comment type="subcellular location">
    <subcellularLocation>
        <location evidence="2">Membrane</location>
    </subcellularLocation>
</comment>
<dbReference type="InterPro" id="IPR005467">
    <property type="entry name" value="His_kinase_dom"/>
</dbReference>
<dbReference type="SUPFAM" id="SSF55874">
    <property type="entry name" value="ATPase domain of HSP90 chaperone/DNA topoisomerase II/histidine kinase"/>
    <property type="match status" value="1"/>
</dbReference>
<dbReference type="SUPFAM" id="SSF47384">
    <property type="entry name" value="Homodimeric domain of signal transducing histidine kinase"/>
    <property type="match status" value="1"/>
</dbReference>
<evidence type="ECO:0000256" key="5">
    <source>
        <dbReference type="ARBA" id="ARBA00022679"/>
    </source>
</evidence>
<feature type="coiled-coil region" evidence="8">
    <location>
        <begin position="510"/>
        <end position="544"/>
    </location>
</feature>
<keyword evidence="9" id="KW-1133">Transmembrane helix</keyword>
<feature type="transmembrane region" description="Helical" evidence="9">
    <location>
        <begin position="124"/>
        <end position="142"/>
    </location>
</feature>
<dbReference type="EMBL" id="JAIRAU010000035">
    <property type="protein sequence ID" value="MBZ5712704.1"/>
    <property type="molecule type" value="Genomic_DNA"/>
</dbReference>
<dbReference type="Gene3D" id="1.10.287.130">
    <property type="match status" value="1"/>
</dbReference>
<dbReference type="InterPro" id="IPR004358">
    <property type="entry name" value="Sig_transdc_His_kin-like_C"/>
</dbReference>
<evidence type="ECO:0000256" key="9">
    <source>
        <dbReference type="SAM" id="Phobius"/>
    </source>
</evidence>
<gene>
    <name evidence="13" type="ORF">K7C98_25970</name>
</gene>
<keyword evidence="6" id="KW-0418">Kinase</keyword>
<dbReference type="CDD" id="cd06225">
    <property type="entry name" value="HAMP"/>
    <property type="match status" value="1"/>
</dbReference>
<dbReference type="Proteomes" id="UP001139031">
    <property type="component" value="Unassembled WGS sequence"/>
</dbReference>
<evidence type="ECO:0000313" key="13">
    <source>
        <dbReference type="EMBL" id="MBZ5712704.1"/>
    </source>
</evidence>
<evidence type="ECO:0000256" key="2">
    <source>
        <dbReference type="ARBA" id="ARBA00004370"/>
    </source>
</evidence>
<dbReference type="Gene3D" id="3.30.565.10">
    <property type="entry name" value="Histidine kinase-like ATPase, C-terminal domain"/>
    <property type="match status" value="1"/>
</dbReference>
<dbReference type="CDD" id="cd16922">
    <property type="entry name" value="HATPase_EvgS-ArcB-TorS-like"/>
    <property type="match status" value="1"/>
</dbReference>
<evidence type="ECO:0000256" key="6">
    <source>
        <dbReference type="ARBA" id="ARBA00022777"/>
    </source>
</evidence>
<evidence type="ECO:0000259" key="10">
    <source>
        <dbReference type="PROSITE" id="PS50109"/>
    </source>
</evidence>
<dbReference type="InterPro" id="IPR003594">
    <property type="entry name" value="HATPase_dom"/>
</dbReference>
<dbReference type="Pfam" id="PF00072">
    <property type="entry name" value="Response_reg"/>
    <property type="match status" value="2"/>
</dbReference>
<dbReference type="PROSITE" id="PS50109">
    <property type="entry name" value="HIS_KIN"/>
    <property type="match status" value="1"/>
</dbReference>
<dbReference type="PANTHER" id="PTHR43047:SF72">
    <property type="entry name" value="OSMOSENSING HISTIDINE PROTEIN KINASE SLN1"/>
    <property type="match status" value="1"/>
</dbReference>
<dbReference type="SMART" id="SM00448">
    <property type="entry name" value="REC"/>
    <property type="match status" value="2"/>
</dbReference>
<dbReference type="InterPro" id="IPR036890">
    <property type="entry name" value="HATPase_C_sf"/>
</dbReference>
<keyword evidence="8" id="KW-0175">Coiled coil</keyword>
<evidence type="ECO:0000256" key="1">
    <source>
        <dbReference type="ARBA" id="ARBA00000085"/>
    </source>
</evidence>
<dbReference type="Pfam" id="PF00672">
    <property type="entry name" value="HAMP"/>
    <property type="match status" value="1"/>
</dbReference>
<reference evidence="13" key="1">
    <citation type="submission" date="2021-08" db="EMBL/GenBank/DDBJ databases">
        <authorList>
            <person name="Stevens D.C."/>
        </authorList>
    </citation>
    <scope>NUCLEOTIDE SEQUENCE</scope>
    <source>
        <strain evidence="13">DSM 53165</strain>
    </source>
</reference>
<feature type="modified residue" description="4-aspartylphosphate" evidence="7">
    <location>
        <position position="852"/>
    </location>
</feature>
<dbReference type="InterPro" id="IPR003660">
    <property type="entry name" value="HAMP_dom"/>
</dbReference>
<feature type="domain" description="Response regulatory" evidence="11">
    <location>
        <begin position="803"/>
        <end position="916"/>
    </location>
</feature>
<accession>A0ABS7TWW9</accession>
<dbReference type="Gene3D" id="6.10.340.10">
    <property type="match status" value="1"/>
</dbReference>
<dbReference type="PRINTS" id="PR00344">
    <property type="entry name" value="BCTRLSENSOR"/>
</dbReference>